<sequence>MTRIRALLRARVEAVADRIHAPGDARARAAGLTVERLPGGRRRMSDPRVPVWLERRRQRLARTGGDPLDRALATGAHRPRAEAHAANRDDVPRLA</sequence>
<feature type="region of interest" description="Disordered" evidence="1">
    <location>
        <begin position="63"/>
        <end position="95"/>
    </location>
</feature>
<gene>
    <name evidence="2" type="ORF">Voc01_005610</name>
</gene>
<evidence type="ECO:0000256" key="1">
    <source>
        <dbReference type="SAM" id="MobiDB-lite"/>
    </source>
</evidence>
<proteinExistence type="predicted"/>
<evidence type="ECO:0000313" key="2">
    <source>
        <dbReference type="EMBL" id="GIJ65644.1"/>
    </source>
</evidence>
<keyword evidence="3" id="KW-1185">Reference proteome</keyword>
<organism evidence="2 3">
    <name type="scientific">Virgisporangium ochraceum</name>
    <dbReference type="NCBI Taxonomy" id="65505"/>
    <lineage>
        <taxon>Bacteria</taxon>
        <taxon>Bacillati</taxon>
        <taxon>Actinomycetota</taxon>
        <taxon>Actinomycetes</taxon>
        <taxon>Micromonosporales</taxon>
        <taxon>Micromonosporaceae</taxon>
        <taxon>Virgisporangium</taxon>
    </lineage>
</organism>
<protein>
    <submittedName>
        <fullName evidence="2">Uncharacterized protein</fullName>
    </submittedName>
</protein>
<dbReference type="EMBL" id="BOPH01000007">
    <property type="protein sequence ID" value="GIJ65644.1"/>
    <property type="molecule type" value="Genomic_DNA"/>
</dbReference>
<comment type="caution">
    <text evidence="2">The sequence shown here is derived from an EMBL/GenBank/DDBJ whole genome shotgun (WGS) entry which is preliminary data.</text>
</comment>
<name>A0A8J3ZJW9_9ACTN</name>
<dbReference type="RefSeq" id="WP_203925646.1">
    <property type="nucleotide sequence ID" value="NZ_BOPH01000007.1"/>
</dbReference>
<dbReference type="Proteomes" id="UP000635606">
    <property type="component" value="Unassembled WGS sequence"/>
</dbReference>
<dbReference type="AlphaFoldDB" id="A0A8J3ZJW9"/>
<feature type="compositionally biased region" description="Basic and acidic residues" evidence="1">
    <location>
        <begin position="79"/>
        <end position="95"/>
    </location>
</feature>
<evidence type="ECO:0000313" key="3">
    <source>
        <dbReference type="Proteomes" id="UP000635606"/>
    </source>
</evidence>
<reference evidence="2" key="1">
    <citation type="submission" date="2021-01" db="EMBL/GenBank/DDBJ databases">
        <title>Whole genome shotgun sequence of Virgisporangium ochraceum NBRC 16418.</title>
        <authorList>
            <person name="Komaki H."/>
            <person name="Tamura T."/>
        </authorList>
    </citation>
    <scope>NUCLEOTIDE SEQUENCE</scope>
    <source>
        <strain evidence="2">NBRC 16418</strain>
    </source>
</reference>
<accession>A0A8J3ZJW9</accession>